<organism evidence="2 3">
    <name type="scientific">Butyricimonas hominis</name>
    <dbReference type="NCBI Taxonomy" id="2763032"/>
    <lineage>
        <taxon>Bacteria</taxon>
        <taxon>Pseudomonadati</taxon>
        <taxon>Bacteroidota</taxon>
        <taxon>Bacteroidia</taxon>
        <taxon>Bacteroidales</taxon>
        <taxon>Odoribacteraceae</taxon>
        <taxon>Butyricimonas</taxon>
    </lineage>
</organism>
<dbReference type="RefSeq" id="WP_186976909.1">
    <property type="nucleotide sequence ID" value="NZ_JACOOH010000006.1"/>
</dbReference>
<dbReference type="Gene3D" id="3.40.30.10">
    <property type="entry name" value="Glutaredoxin"/>
    <property type="match status" value="1"/>
</dbReference>
<dbReference type="PANTHER" id="PTHR45663">
    <property type="entry name" value="GEO12009P1"/>
    <property type="match status" value="1"/>
</dbReference>
<comment type="caution">
    <text evidence="2">The sequence shown here is derived from an EMBL/GenBank/DDBJ whole genome shotgun (WGS) entry which is preliminary data.</text>
</comment>
<name>A0ABR7D4J5_9BACT</name>
<accession>A0ABR7D4J5</accession>
<evidence type="ECO:0000313" key="3">
    <source>
        <dbReference type="Proteomes" id="UP000646484"/>
    </source>
</evidence>
<protein>
    <submittedName>
        <fullName evidence="2">Conjugal transfer protein TraF</fullName>
    </submittedName>
</protein>
<dbReference type="Pfam" id="PF00085">
    <property type="entry name" value="Thioredoxin"/>
    <property type="match status" value="1"/>
</dbReference>
<dbReference type="PANTHER" id="PTHR45663:SF11">
    <property type="entry name" value="GEO12009P1"/>
    <property type="match status" value="1"/>
</dbReference>
<feature type="domain" description="Thioredoxin" evidence="1">
    <location>
        <begin position="4"/>
        <end position="116"/>
    </location>
</feature>
<keyword evidence="3" id="KW-1185">Reference proteome</keyword>
<dbReference type="PROSITE" id="PS51352">
    <property type="entry name" value="THIOREDOXIN_2"/>
    <property type="match status" value="1"/>
</dbReference>
<dbReference type="CDD" id="cd02947">
    <property type="entry name" value="TRX_family"/>
    <property type="match status" value="1"/>
</dbReference>
<reference evidence="2 3" key="1">
    <citation type="submission" date="2020-08" db="EMBL/GenBank/DDBJ databases">
        <title>Genome public.</title>
        <authorList>
            <person name="Liu C."/>
            <person name="Sun Q."/>
        </authorList>
    </citation>
    <scope>NUCLEOTIDE SEQUENCE [LARGE SCALE GENOMIC DNA]</scope>
    <source>
        <strain evidence="2 3">NSJ-56</strain>
    </source>
</reference>
<dbReference type="SUPFAM" id="SSF52833">
    <property type="entry name" value="Thioredoxin-like"/>
    <property type="match status" value="1"/>
</dbReference>
<dbReference type="InterPro" id="IPR013766">
    <property type="entry name" value="Thioredoxin_domain"/>
</dbReference>
<gene>
    <name evidence="2" type="primary">traF</name>
    <name evidence="2" type="ORF">H8S64_14400</name>
</gene>
<dbReference type="InterPro" id="IPR036249">
    <property type="entry name" value="Thioredoxin-like_sf"/>
</dbReference>
<evidence type="ECO:0000313" key="2">
    <source>
        <dbReference type="EMBL" id="MBC5622290.1"/>
    </source>
</evidence>
<sequence>MIEHLTKDSFKQKVFDYQDGGRYKFEGERPALIDFYANWSGTCKTIAPILEELKREYEGKIDIYKVDSEVERELARAFRVHSIPTLLFVPMLGQPQLGRGALSKGELKKYVREVFNV</sequence>
<dbReference type="Proteomes" id="UP000646484">
    <property type="component" value="Unassembled WGS sequence"/>
</dbReference>
<evidence type="ECO:0000259" key="1">
    <source>
        <dbReference type="PROSITE" id="PS51352"/>
    </source>
</evidence>
<dbReference type="EMBL" id="JACOOH010000006">
    <property type="protein sequence ID" value="MBC5622290.1"/>
    <property type="molecule type" value="Genomic_DNA"/>
</dbReference>
<proteinExistence type="predicted"/>